<sequence>MVTHFSAAAWREYVHGELSDARRDEMERHLYSCEQCLEQFIRSVEEWEAELPGLPAPHQLTQRVMQRIAPSRSRFWDHVLIRYAFAASLTLLLLASGVFQDLLDGSAQLAQWTATETGVSLTDTLMAKIVSLLETFSRVQDVN</sequence>
<dbReference type="Proteomes" id="UP000637720">
    <property type="component" value="Unassembled WGS sequence"/>
</dbReference>
<reference evidence="1" key="2">
    <citation type="submission" date="2020-09" db="EMBL/GenBank/DDBJ databases">
        <authorList>
            <person name="Sun Q."/>
            <person name="Ohkuma M."/>
        </authorList>
    </citation>
    <scope>NUCLEOTIDE SEQUENCE</scope>
    <source>
        <strain evidence="1">JCM 14719</strain>
    </source>
</reference>
<reference evidence="1" key="1">
    <citation type="journal article" date="2014" name="Int. J. Syst. Evol. Microbiol.">
        <title>Complete genome sequence of Corynebacterium casei LMG S-19264T (=DSM 44701T), isolated from a smear-ripened cheese.</title>
        <authorList>
            <consortium name="US DOE Joint Genome Institute (JGI-PGF)"/>
            <person name="Walter F."/>
            <person name="Albersmeier A."/>
            <person name="Kalinowski J."/>
            <person name="Ruckert C."/>
        </authorList>
    </citation>
    <scope>NUCLEOTIDE SEQUENCE</scope>
    <source>
        <strain evidence="1">JCM 14719</strain>
    </source>
</reference>
<name>A0A8J3B534_9BACI</name>
<evidence type="ECO:0000313" key="1">
    <source>
        <dbReference type="EMBL" id="GGJ90470.1"/>
    </source>
</evidence>
<organism evidence="1 2">
    <name type="scientific">Calditerricola satsumensis</name>
    <dbReference type="NCBI Taxonomy" id="373054"/>
    <lineage>
        <taxon>Bacteria</taxon>
        <taxon>Bacillati</taxon>
        <taxon>Bacillota</taxon>
        <taxon>Bacilli</taxon>
        <taxon>Bacillales</taxon>
        <taxon>Bacillaceae</taxon>
        <taxon>Calditerricola</taxon>
    </lineage>
</organism>
<evidence type="ECO:0008006" key="3">
    <source>
        <dbReference type="Google" id="ProtNLM"/>
    </source>
</evidence>
<keyword evidence="2" id="KW-1185">Reference proteome</keyword>
<protein>
    <recommendedName>
        <fullName evidence="3">Zinc-finger domain-containing protein</fullName>
    </recommendedName>
</protein>
<accession>A0A8J3B534</accession>
<dbReference type="EMBL" id="BMOF01000001">
    <property type="protein sequence ID" value="GGJ90470.1"/>
    <property type="molecule type" value="Genomic_DNA"/>
</dbReference>
<dbReference type="AlphaFoldDB" id="A0A8J3B534"/>
<evidence type="ECO:0000313" key="2">
    <source>
        <dbReference type="Proteomes" id="UP000637720"/>
    </source>
</evidence>
<dbReference type="Gene3D" id="1.10.10.1320">
    <property type="entry name" value="Anti-sigma factor, zinc-finger domain"/>
    <property type="match status" value="1"/>
</dbReference>
<dbReference type="InterPro" id="IPR041916">
    <property type="entry name" value="Anti_sigma_zinc_sf"/>
</dbReference>
<gene>
    <name evidence="1" type="ORF">GCM10007043_00170</name>
</gene>
<comment type="caution">
    <text evidence="1">The sequence shown here is derived from an EMBL/GenBank/DDBJ whole genome shotgun (WGS) entry which is preliminary data.</text>
</comment>
<proteinExistence type="predicted"/>